<dbReference type="AlphaFoldDB" id="A0A0B7A6R2"/>
<name>A0A0B7A6R2_9EUPU</name>
<evidence type="ECO:0000313" key="2">
    <source>
        <dbReference type="EMBL" id="CEK76352.1"/>
    </source>
</evidence>
<dbReference type="PANTHER" id="PTHR31526:SF2">
    <property type="entry name" value="SOSS COMPLEX SUBUNIT C"/>
    <property type="match status" value="1"/>
</dbReference>
<evidence type="ECO:0000256" key="1">
    <source>
        <dbReference type="ARBA" id="ARBA00007829"/>
    </source>
</evidence>
<dbReference type="Pfam" id="PF15925">
    <property type="entry name" value="SOSSC"/>
    <property type="match status" value="1"/>
</dbReference>
<dbReference type="GO" id="GO:0070876">
    <property type="term" value="C:SOSS complex"/>
    <property type="evidence" value="ECO:0007669"/>
    <property type="project" value="InterPro"/>
</dbReference>
<dbReference type="EMBL" id="HACG01029487">
    <property type="protein sequence ID" value="CEK76352.1"/>
    <property type="molecule type" value="Transcribed_RNA"/>
</dbReference>
<accession>A0A0B7A6R2</accession>
<gene>
    <name evidence="2" type="primary">ORF99621</name>
</gene>
<dbReference type="PANTHER" id="PTHR31526">
    <property type="entry name" value="SOSS COMPLEX SUBUNIT C"/>
    <property type="match status" value="1"/>
</dbReference>
<organism evidence="2">
    <name type="scientific">Arion vulgaris</name>
    <dbReference type="NCBI Taxonomy" id="1028688"/>
    <lineage>
        <taxon>Eukaryota</taxon>
        <taxon>Metazoa</taxon>
        <taxon>Spiralia</taxon>
        <taxon>Lophotrochozoa</taxon>
        <taxon>Mollusca</taxon>
        <taxon>Gastropoda</taxon>
        <taxon>Heterobranchia</taxon>
        <taxon>Euthyneura</taxon>
        <taxon>Panpulmonata</taxon>
        <taxon>Eupulmonata</taxon>
        <taxon>Stylommatophora</taxon>
        <taxon>Helicina</taxon>
        <taxon>Arionoidea</taxon>
        <taxon>Arionidae</taxon>
        <taxon>Arion</taxon>
    </lineage>
</organism>
<dbReference type="GO" id="GO:0005654">
    <property type="term" value="C:nucleoplasm"/>
    <property type="evidence" value="ECO:0007669"/>
    <property type="project" value="TreeGrafter"/>
</dbReference>
<reference evidence="2" key="1">
    <citation type="submission" date="2014-12" db="EMBL/GenBank/DDBJ databases">
        <title>Insight into the proteome of Arion vulgaris.</title>
        <authorList>
            <person name="Aradska J."/>
            <person name="Bulat T."/>
            <person name="Smidak R."/>
            <person name="Sarate P."/>
            <person name="Gangsoo J."/>
            <person name="Sialana F."/>
            <person name="Bilban M."/>
            <person name="Lubec G."/>
        </authorList>
    </citation>
    <scope>NUCLEOTIDE SEQUENCE</scope>
    <source>
        <tissue evidence="2">Skin</tissue>
    </source>
</reference>
<dbReference type="InterPro" id="IPR031821">
    <property type="entry name" value="SOSSC"/>
</dbReference>
<evidence type="ECO:0008006" key="3">
    <source>
        <dbReference type="Google" id="ProtNLM"/>
    </source>
</evidence>
<dbReference type="GO" id="GO:0006281">
    <property type="term" value="P:DNA repair"/>
    <property type="evidence" value="ECO:0007669"/>
    <property type="project" value="InterPro"/>
</dbReference>
<proteinExistence type="inferred from homology"/>
<comment type="similarity">
    <text evidence="1">Belongs to the SOSS-C family.</text>
</comment>
<protein>
    <recommendedName>
        <fullName evidence="3">SOSS complex subunit C</fullName>
    </recommendedName>
</protein>
<sequence>MSLPHVPPGGVGVGNQFQERQKVLEKVNEQKKRLQYGHHGSSSSTSSAITVTAIQSSSTPSVPALSAAEYASISNPQQKAALEHAHANSVGYFITQDSSFGNLILPVLPRIQEVKSDAK</sequence>